<feature type="compositionally biased region" description="Polar residues" evidence="2">
    <location>
        <begin position="236"/>
        <end position="245"/>
    </location>
</feature>
<dbReference type="AlphaFoldDB" id="F2RYW3"/>
<sequence>MTKKQRGDFFGPRAKRRLTANNDTGTNDNNNNNNNNDDHQRRRGAALSVTDESKGQLERAARISPYSFGSGQRKARKDGNPSPAATTPPGHLAPRLASQKSSRGSNPNEASPTPQEQHAGSNLRVSRAKSMSNEPYGYLPNNRPASSCGSSVGTPMFFHADDARSPTSSAYDTESKSQPQSNPHLAPKSFIYADGRTEDSANTAEPSYKQQAPVKKPVLAQSTPIKSPVSPRVQEASPSGPQVKQFTGNATEQHIFSPKLAPAQERTFPQIPNTTNRNDQTPENPGRFGHIKSTSCDSTHTAGRKHSFLASPLIHRPTLSHDSTSQSASDLIDQYPKASHNRSPSSGEISQNLLPRAPSPSKDDGNVLQRMNELAANARRERKVLDLEISNSSLLAINRALEREMRKQNAELRRFRRLSRSGRLSMTSARRSVSGGALSVLSEADGYDTDSYSYSRASPGCSADELTDDEVDPSSSEEDNMSSGRAAEHDEKHRAKDESRLLLDLKRHQQLLIDSQKMNQSIKRCVGWTENLISEAKKALEYSVHVSDIEVGGRVLGPDDFDGDYFKNTRGLLSPSMDISCSDIPSFEGHEAMESPPSIPNRDSTDPPSSTGER</sequence>
<feature type="compositionally biased region" description="Acidic residues" evidence="2">
    <location>
        <begin position="465"/>
        <end position="480"/>
    </location>
</feature>
<feature type="compositionally biased region" description="Polar residues" evidence="2">
    <location>
        <begin position="143"/>
        <end position="153"/>
    </location>
</feature>
<keyword evidence="1" id="KW-0175">Coiled coil</keyword>
<feature type="region of interest" description="Disordered" evidence="2">
    <location>
        <begin position="449"/>
        <end position="497"/>
    </location>
</feature>
<evidence type="ECO:0000256" key="2">
    <source>
        <dbReference type="SAM" id="MobiDB-lite"/>
    </source>
</evidence>
<dbReference type="EMBL" id="GG698495">
    <property type="protein sequence ID" value="EGD96512.1"/>
    <property type="molecule type" value="Genomic_DNA"/>
</dbReference>
<protein>
    <submittedName>
        <fullName evidence="3">Uncharacterized protein</fullName>
    </submittedName>
</protein>
<feature type="region of interest" description="Disordered" evidence="2">
    <location>
        <begin position="335"/>
        <end position="366"/>
    </location>
</feature>
<organism evidence="3 4">
    <name type="scientific">Trichophyton tonsurans (strain CBS 112818)</name>
    <name type="common">Scalp ringworm fungus</name>
    <dbReference type="NCBI Taxonomy" id="647933"/>
    <lineage>
        <taxon>Eukaryota</taxon>
        <taxon>Fungi</taxon>
        <taxon>Dikarya</taxon>
        <taxon>Ascomycota</taxon>
        <taxon>Pezizomycotina</taxon>
        <taxon>Eurotiomycetes</taxon>
        <taxon>Eurotiomycetidae</taxon>
        <taxon>Onygenales</taxon>
        <taxon>Arthrodermataceae</taxon>
        <taxon>Trichophyton</taxon>
    </lineage>
</organism>
<dbReference type="Proteomes" id="UP000009172">
    <property type="component" value="Unassembled WGS sequence"/>
</dbReference>
<feature type="region of interest" description="Disordered" evidence="2">
    <location>
        <begin position="257"/>
        <end position="303"/>
    </location>
</feature>
<feature type="compositionally biased region" description="Low complexity" evidence="2">
    <location>
        <begin position="21"/>
        <end position="35"/>
    </location>
</feature>
<feature type="compositionally biased region" description="Basic and acidic residues" evidence="2">
    <location>
        <begin position="51"/>
        <end position="61"/>
    </location>
</feature>
<accession>F2RYW3</accession>
<dbReference type="HOGENOM" id="CLU_012103_1_0_1"/>
<feature type="region of interest" description="Disordered" evidence="2">
    <location>
        <begin position="583"/>
        <end position="614"/>
    </location>
</feature>
<dbReference type="OrthoDB" id="2555519at2759"/>
<proteinExistence type="predicted"/>
<evidence type="ECO:0000256" key="1">
    <source>
        <dbReference type="SAM" id="Coils"/>
    </source>
</evidence>
<gene>
    <name evidence="3" type="ORF">TESG_03952</name>
</gene>
<dbReference type="PANTHER" id="PTHR38701:SF1">
    <property type="entry name" value="UP-REGULATED DURING SEPTATION PROTEIN 1 DOMAIN-CONTAINING PROTEIN"/>
    <property type="match status" value="1"/>
</dbReference>
<feature type="compositionally biased region" description="Polar residues" evidence="2">
    <location>
        <begin position="341"/>
        <end position="353"/>
    </location>
</feature>
<feature type="compositionally biased region" description="Polar residues" evidence="2">
    <location>
        <begin position="292"/>
        <end position="301"/>
    </location>
</feature>
<keyword evidence="4" id="KW-1185">Reference proteome</keyword>
<feature type="coiled-coil region" evidence="1">
    <location>
        <begin position="368"/>
        <end position="418"/>
    </location>
</feature>
<feature type="compositionally biased region" description="Polar residues" evidence="2">
    <location>
        <begin position="270"/>
        <end position="283"/>
    </location>
</feature>
<evidence type="ECO:0000313" key="3">
    <source>
        <dbReference type="EMBL" id="EGD96512.1"/>
    </source>
</evidence>
<feature type="region of interest" description="Disordered" evidence="2">
    <location>
        <begin position="1"/>
        <end position="245"/>
    </location>
</feature>
<feature type="compositionally biased region" description="Polar residues" evidence="2">
    <location>
        <begin position="165"/>
        <end position="183"/>
    </location>
</feature>
<dbReference type="PANTHER" id="PTHR38701">
    <property type="entry name" value="CHROMOSOME 8, WHOLE GENOME SHOTGUN SEQUENCE"/>
    <property type="match status" value="1"/>
</dbReference>
<feature type="compositionally biased region" description="Basic and acidic residues" evidence="2">
    <location>
        <begin position="486"/>
        <end position="497"/>
    </location>
</feature>
<name>F2RYW3_TRIT1</name>
<feature type="compositionally biased region" description="Polar residues" evidence="2">
    <location>
        <begin position="98"/>
        <end position="133"/>
    </location>
</feature>
<feature type="compositionally biased region" description="Polar residues" evidence="2">
    <location>
        <begin position="200"/>
        <end position="210"/>
    </location>
</feature>
<evidence type="ECO:0000313" key="4">
    <source>
        <dbReference type="Proteomes" id="UP000009172"/>
    </source>
</evidence>
<reference evidence="4" key="1">
    <citation type="journal article" date="2012" name="MBio">
        <title>Comparative genome analysis of Trichophyton rubrum and related dermatophytes reveals candidate genes involved in infection.</title>
        <authorList>
            <person name="Martinez D.A."/>
            <person name="Oliver B.G."/>
            <person name="Graeser Y."/>
            <person name="Goldberg J.M."/>
            <person name="Li W."/>
            <person name="Martinez-Rossi N.M."/>
            <person name="Monod M."/>
            <person name="Shelest E."/>
            <person name="Barton R.C."/>
            <person name="Birch E."/>
            <person name="Brakhage A.A."/>
            <person name="Chen Z."/>
            <person name="Gurr S.J."/>
            <person name="Heiman D."/>
            <person name="Heitman J."/>
            <person name="Kosti I."/>
            <person name="Rossi A."/>
            <person name="Saif S."/>
            <person name="Samalova M."/>
            <person name="Saunders C.W."/>
            <person name="Shea T."/>
            <person name="Summerbell R.C."/>
            <person name="Xu J."/>
            <person name="Young S."/>
            <person name="Zeng Q."/>
            <person name="Birren B.W."/>
            <person name="Cuomo C.A."/>
            <person name="White T.C."/>
        </authorList>
    </citation>
    <scope>NUCLEOTIDE SEQUENCE [LARGE SCALE GENOMIC DNA]</scope>
    <source>
        <strain evidence="4">CBS 112818</strain>
    </source>
</reference>